<dbReference type="Pfam" id="PF09994">
    <property type="entry name" value="T6SS_Tle1-like_cat"/>
    <property type="match status" value="1"/>
</dbReference>
<dbReference type="PANTHER" id="PTHR33840">
    <property type="match status" value="1"/>
</dbReference>
<dbReference type="Pfam" id="PF13374">
    <property type="entry name" value="TPR_10"/>
    <property type="match status" value="4"/>
</dbReference>
<name>A0A8H6YTA3_9AGAR</name>
<sequence>MSETEDTTNTVPETTEVRNVAIEETVNTSGRNTNAGGERGGRDEKSAGGERGGRDEKGAGGGAKPGGDQPARRIRACNGKCGSRESRNLVISIDGTSNQFGEYNTNVVELHSRVLVDASANQHKYYNCGIGTYVPPDSKASVKYWLQRADNIIDLAIAWNFKSIILKAYRWLSQEYKPGDKIFIFGFSRGAYQVGLVHAGNEEMIPFAYEIFSERHKGRGKLLISMLRHCFKSLTMSPKGLQAQKRKNSLSASRKHFPEMSGSILLGCGQFFPHFSGFAYSVARRDTVSSVGLARGKPLPLTWTAEHICIFRHALALDERRVKFLPEYVTGGSSARSSVISANKVPDSESVAPAQAFVEDTPASGSPAQSLASVTPTQASVKGVPVPEGQQFSSNFWDVKEVWFPGSHSDIGGGNMPNIELNLSSVPLLWMENEATSAGLRLKPRADGGRWKTSDLKQCSTHESLKGFFWRLVEHLPLKRLTYQNHEELTRTPHRGAGRIIVPGQRIHVSIAFKTASYTPRATFLSDSNVEWTKLIGQGLNLTWAQHLNAVELDLFDASFMIEAIQKLRDLWIKKRTGDEEKALESWIERLKFMAVSGQLAANYLSELEQSSAQTYEKRLNDGLELFQNALYKKHPQTFAADIAVLLEQKAGWSNQVDVALDFYKQAQQIRLEIAQWNKASRPGIEILQICLDRLSKPHDMLNLPKDLLVIMQGAARLRQNSAPRDPNQPLADSLQYIGQLLRRLGQEEDALRADTEVVALRRKLAETDPGLTNDLAQSLHNLGIDFNAAGCPEDAVRTGEEAVKLRRQLAETDPGVTRELGWSLVNLGTYLEAAGRLEDAVYTTEEAVKLCYQLTETDPGISSILAGSLYNLGIYLNDAGRPEDAVHAAEEAVKLCYQLTETNPDISGVLAWSLLNLGNYLRAAGRPEDAVRTDEEAVKLHRQLAETNPDITRDLAWSLHNLGIHLSAAGRPEDAVHASEEAVKLRRQLAETDPGITGDLAWTLHNLGIYLSAASHPEDAVRVSEEAVKLRRQLAETDPGITRDLAWSLHNLGIYLKAAGRPQDAVRAAKQAAKLRRQLAGTDRGADQSQGSSARSTDVGSTADSDSESIPAAVQLE</sequence>
<accession>A0A8H6YTA3</accession>
<evidence type="ECO:0000259" key="2">
    <source>
        <dbReference type="Pfam" id="PF09994"/>
    </source>
</evidence>
<protein>
    <submittedName>
        <fullName evidence="3">WD40 repeat-like protein</fullName>
    </submittedName>
</protein>
<dbReference type="PANTHER" id="PTHR33840:SF1">
    <property type="entry name" value="TLE1 PHOSPHOLIPASE DOMAIN-CONTAINING PROTEIN"/>
    <property type="match status" value="1"/>
</dbReference>
<dbReference type="Proteomes" id="UP000623467">
    <property type="component" value="Unassembled WGS sequence"/>
</dbReference>
<feature type="compositionally biased region" description="Basic and acidic residues" evidence="1">
    <location>
        <begin position="39"/>
        <end position="58"/>
    </location>
</feature>
<dbReference type="InterPro" id="IPR011990">
    <property type="entry name" value="TPR-like_helical_dom_sf"/>
</dbReference>
<feature type="region of interest" description="Disordered" evidence="1">
    <location>
        <begin position="1077"/>
        <end position="1118"/>
    </location>
</feature>
<dbReference type="InterPro" id="IPR018712">
    <property type="entry name" value="Tle1-like_cat"/>
</dbReference>
<feature type="compositionally biased region" description="Polar residues" evidence="1">
    <location>
        <begin position="1088"/>
        <end position="1105"/>
    </location>
</feature>
<feature type="compositionally biased region" description="Polar residues" evidence="1">
    <location>
        <begin position="25"/>
        <end position="35"/>
    </location>
</feature>
<dbReference type="AlphaFoldDB" id="A0A8H6YTA3"/>
<dbReference type="Pfam" id="PF13424">
    <property type="entry name" value="TPR_12"/>
    <property type="match status" value="1"/>
</dbReference>
<keyword evidence="4" id="KW-1185">Reference proteome</keyword>
<reference evidence="3" key="1">
    <citation type="submission" date="2020-05" db="EMBL/GenBank/DDBJ databases">
        <title>Mycena genomes resolve the evolution of fungal bioluminescence.</title>
        <authorList>
            <person name="Tsai I.J."/>
        </authorList>
    </citation>
    <scope>NUCLEOTIDE SEQUENCE</scope>
    <source>
        <strain evidence="3">160909Yilan</strain>
    </source>
</reference>
<dbReference type="SMART" id="SM00028">
    <property type="entry name" value="TPR"/>
    <property type="match status" value="8"/>
</dbReference>
<evidence type="ECO:0000313" key="4">
    <source>
        <dbReference type="Proteomes" id="UP000623467"/>
    </source>
</evidence>
<gene>
    <name evidence="3" type="ORF">MSAN_00936600</name>
</gene>
<feature type="region of interest" description="Disordered" evidence="1">
    <location>
        <begin position="1"/>
        <end position="74"/>
    </location>
</feature>
<evidence type="ECO:0000256" key="1">
    <source>
        <dbReference type="SAM" id="MobiDB-lite"/>
    </source>
</evidence>
<proteinExistence type="predicted"/>
<organism evidence="3 4">
    <name type="scientific">Mycena sanguinolenta</name>
    <dbReference type="NCBI Taxonomy" id="230812"/>
    <lineage>
        <taxon>Eukaryota</taxon>
        <taxon>Fungi</taxon>
        <taxon>Dikarya</taxon>
        <taxon>Basidiomycota</taxon>
        <taxon>Agaricomycotina</taxon>
        <taxon>Agaricomycetes</taxon>
        <taxon>Agaricomycetidae</taxon>
        <taxon>Agaricales</taxon>
        <taxon>Marasmiineae</taxon>
        <taxon>Mycenaceae</taxon>
        <taxon>Mycena</taxon>
    </lineage>
</organism>
<dbReference type="SUPFAM" id="SSF48452">
    <property type="entry name" value="TPR-like"/>
    <property type="match status" value="2"/>
</dbReference>
<comment type="caution">
    <text evidence="3">The sequence shown here is derived from an EMBL/GenBank/DDBJ whole genome shotgun (WGS) entry which is preliminary data.</text>
</comment>
<evidence type="ECO:0000313" key="3">
    <source>
        <dbReference type="EMBL" id="KAF7366783.1"/>
    </source>
</evidence>
<dbReference type="Gene3D" id="1.25.40.10">
    <property type="entry name" value="Tetratricopeptide repeat domain"/>
    <property type="match status" value="3"/>
</dbReference>
<dbReference type="OrthoDB" id="538223at2759"/>
<feature type="domain" description="T6SS Phospholipase effector Tle1-like catalytic" evidence="2">
    <location>
        <begin position="87"/>
        <end position="433"/>
    </location>
</feature>
<dbReference type="EMBL" id="JACAZH010000006">
    <property type="protein sequence ID" value="KAF7366783.1"/>
    <property type="molecule type" value="Genomic_DNA"/>
</dbReference>
<dbReference type="InterPro" id="IPR019734">
    <property type="entry name" value="TPR_rpt"/>
</dbReference>